<name>A0A822YN74_NELNU</name>
<dbReference type="AlphaFoldDB" id="A0A822YN74"/>
<evidence type="ECO:0000256" key="1">
    <source>
        <dbReference type="ARBA" id="ARBA00022723"/>
    </source>
</evidence>
<evidence type="ECO:0000256" key="3">
    <source>
        <dbReference type="ARBA" id="ARBA00022833"/>
    </source>
</evidence>
<feature type="region of interest" description="Disordered" evidence="4">
    <location>
        <begin position="1"/>
        <end position="46"/>
    </location>
</feature>
<feature type="compositionally biased region" description="Basic and acidic residues" evidence="4">
    <location>
        <begin position="36"/>
        <end position="46"/>
    </location>
</feature>
<keyword evidence="3" id="KW-0862">Zinc</keyword>
<gene>
    <name evidence="5" type="ORF">HUJ06_006264</name>
</gene>
<keyword evidence="2" id="KW-0863">Zinc-finger</keyword>
<sequence length="86" mass="9865">MMLKGGSCTGKGWISPDLTMNQTEEHLEQLSMPQASKDHRENAKRRDPMKYNYSCVPCLEFRKGTFRQGDASEYAHGVFECWLHPA</sequence>
<keyword evidence="1" id="KW-0479">Metal-binding</keyword>
<evidence type="ECO:0000256" key="2">
    <source>
        <dbReference type="ARBA" id="ARBA00022771"/>
    </source>
</evidence>
<comment type="caution">
    <text evidence="5">The sequence shown here is derived from an EMBL/GenBank/DDBJ whole genome shotgun (WGS) entry which is preliminary data.</text>
</comment>
<proteinExistence type="predicted"/>
<evidence type="ECO:0000256" key="4">
    <source>
        <dbReference type="SAM" id="MobiDB-lite"/>
    </source>
</evidence>
<evidence type="ECO:0000313" key="6">
    <source>
        <dbReference type="Proteomes" id="UP000607653"/>
    </source>
</evidence>
<keyword evidence="6" id="KW-1185">Reference proteome</keyword>
<accession>A0A822YN74</accession>
<dbReference type="InterPro" id="IPR045234">
    <property type="entry name" value="Unkempt-like"/>
</dbReference>
<dbReference type="Proteomes" id="UP000607653">
    <property type="component" value="Unassembled WGS sequence"/>
</dbReference>
<protein>
    <submittedName>
        <fullName evidence="5">Uncharacterized protein</fullName>
    </submittedName>
</protein>
<reference evidence="5 6" key="1">
    <citation type="journal article" date="2020" name="Mol. Biol. Evol.">
        <title>Distinct Expression and Methylation Patterns for Genes with Different Fates following a Single Whole-Genome Duplication in Flowering Plants.</title>
        <authorList>
            <person name="Shi T."/>
            <person name="Rahmani R.S."/>
            <person name="Gugger P.F."/>
            <person name="Wang M."/>
            <person name="Li H."/>
            <person name="Zhang Y."/>
            <person name="Li Z."/>
            <person name="Wang Q."/>
            <person name="Van de Peer Y."/>
            <person name="Marchal K."/>
            <person name="Chen J."/>
        </authorList>
    </citation>
    <scope>NUCLEOTIDE SEQUENCE [LARGE SCALE GENOMIC DNA]</scope>
    <source>
        <tissue evidence="5">Leaf</tissue>
    </source>
</reference>
<dbReference type="GO" id="GO:0008270">
    <property type="term" value="F:zinc ion binding"/>
    <property type="evidence" value="ECO:0007669"/>
    <property type="project" value="UniProtKB-KW"/>
</dbReference>
<organism evidence="5 6">
    <name type="scientific">Nelumbo nucifera</name>
    <name type="common">Sacred lotus</name>
    <dbReference type="NCBI Taxonomy" id="4432"/>
    <lineage>
        <taxon>Eukaryota</taxon>
        <taxon>Viridiplantae</taxon>
        <taxon>Streptophyta</taxon>
        <taxon>Embryophyta</taxon>
        <taxon>Tracheophyta</taxon>
        <taxon>Spermatophyta</taxon>
        <taxon>Magnoliopsida</taxon>
        <taxon>Proteales</taxon>
        <taxon>Nelumbonaceae</taxon>
        <taxon>Nelumbo</taxon>
    </lineage>
</organism>
<dbReference type="EMBL" id="DUZY01000004">
    <property type="protein sequence ID" value="DAD35624.1"/>
    <property type="molecule type" value="Genomic_DNA"/>
</dbReference>
<dbReference type="PANTHER" id="PTHR14493:SF87">
    <property type="entry name" value="ZINC FINGER CCCH DOMAIN-CONTAINING PROTEIN 66"/>
    <property type="match status" value="1"/>
</dbReference>
<dbReference type="PANTHER" id="PTHR14493">
    <property type="entry name" value="UNKEMPT FAMILY MEMBER"/>
    <property type="match status" value="1"/>
</dbReference>
<evidence type="ECO:0000313" key="5">
    <source>
        <dbReference type="EMBL" id="DAD35624.1"/>
    </source>
</evidence>